<sequence>MECSSSLVIPNVSSSLENLRSQLVENGQHILRRTGRSLGNKRICGLHIIIGYDFLSHYAMFDPTRALDHAIPEIGSTQALDSVSKEYSAITIDSDPSKSIAFGSKDEMLTPQAYLQELARRPDHGPHCLSHKLCWFSSRDGILALTYVCSAYKGKQLGGICARRSVRGNTNTGFTSYLNTNGMPVPALSAELVMAHELGHSYGSLHDPDTPLCSPENEHGGVYLLNKYAVSGMMPNHYKFSPCSLDRMNACIFNFGHCFLPDTPGEKLCGNLRLDANEECDPGGAGPQTWDPCCRRNCRLRPGAQCSPLNHACCTSDCKIKPANVSCATPTVATPCLGEGFCTGNSSMCPGPRKLSNRKCYQHGICLKGRCIDFCTRIGLKPCQCDDPYSCKICCLLKLDVDPTWRYAKDDVTPCPNGRCKRGKCFKLIGPKDSSFGGIVDLLGGESLSQKFWDRIIYLVIAFSILVWVPLCLLVCIADENLAQARRRITNASISKIQSLRERSKFRSSRGMETQDAAVGAKDTDHV</sequence>
<dbReference type="Gene3D" id="3.40.390.10">
    <property type="entry name" value="Collagenase (Catalytic Domain)"/>
    <property type="match status" value="1"/>
</dbReference>
<proteinExistence type="predicted"/>
<feature type="active site" evidence="1">
    <location>
        <position position="197"/>
    </location>
</feature>
<feature type="binding site" evidence="1">
    <location>
        <position position="200"/>
    </location>
    <ligand>
        <name>Zn(2+)</name>
        <dbReference type="ChEBI" id="CHEBI:29105"/>
        <note>catalytic</note>
    </ligand>
</feature>
<dbReference type="InterPro" id="IPR051489">
    <property type="entry name" value="ADAM_Metalloproteinase"/>
</dbReference>
<protein>
    <submittedName>
        <fullName evidence="6">Uncharacterized protein</fullName>
    </submittedName>
</protein>
<keyword evidence="1" id="KW-0479">Metal-binding</keyword>
<evidence type="ECO:0000256" key="1">
    <source>
        <dbReference type="PROSITE-ProRule" id="PRU00276"/>
    </source>
</evidence>
<keyword evidence="1" id="KW-0862">Zinc</keyword>
<keyword evidence="3" id="KW-1133">Transmembrane helix</keyword>
<dbReference type="SMART" id="SM00050">
    <property type="entry name" value="DISIN"/>
    <property type="match status" value="1"/>
</dbReference>
<dbReference type="InterPro" id="IPR036436">
    <property type="entry name" value="Disintegrin_dom_sf"/>
</dbReference>
<feature type="domain" description="Disintegrin" evidence="4">
    <location>
        <begin position="266"/>
        <end position="357"/>
    </location>
</feature>
<dbReference type="PROSITE" id="PS50214">
    <property type="entry name" value="DISINTEGRIN_2"/>
    <property type="match status" value="1"/>
</dbReference>
<keyword evidence="3" id="KW-0812">Transmembrane</keyword>
<organism evidence="6 7">
    <name type="scientific">Taenia crassiceps</name>
    <dbReference type="NCBI Taxonomy" id="6207"/>
    <lineage>
        <taxon>Eukaryota</taxon>
        <taxon>Metazoa</taxon>
        <taxon>Spiralia</taxon>
        <taxon>Lophotrochozoa</taxon>
        <taxon>Platyhelminthes</taxon>
        <taxon>Cestoda</taxon>
        <taxon>Eucestoda</taxon>
        <taxon>Cyclophyllidea</taxon>
        <taxon>Taeniidae</taxon>
        <taxon>Taenia</taxon>
    </lineage>
</organism>
<dbReference type="EMBL" id="JAKROA010000001">
    <property type="protein sequence ID" value="KAL5111609.1"/>
    <property type="molecule type" value="Genomic_DNA"/>
</dbReference>
<evidence type="ECO:0000259" key="4">
    <source>
        <dbReference type="PROSITE" id="PS50214"/>
    </source>
</evidence>
<dbReference type="InterPro" id="IPR024079">
    <property type="entry name" value="MetalloPept_cat_dom_sf"/>
</dbReference>
<feature type="region of interest" description="Disordered" evidence="2">
    <location>
        <begin position="505"/>
        <end position="527"/>
    </location>
</feature>
<comment type="caution">
    <text evidence="1">Lacks conserved residue(s) required for the propagation of feature annotation.</text>
</comment>
<keyword evidence="7" id="KW-1185">Reference proteome</keyword>
<evidence type="ECO:0000256" key="2">
    <source>
        <dbReference type="SAM" id="MobiDB-lite"/>
    </source>
</evidence>
<name>A0ABR4QQ77_9CEST</name>
<feature type="domain" description="Peptidase M12B" evidence="5">
    <location>
        <begin position="112"/>
        <end position="264"/>
    </location>
</feature>
<dbReference type="PANTHER" id="PTHR45702:SF2">
    <property type="entry name" value="KUZBANIAN, ISOFORM A"/>
    <property type="match status" value="1"/>
</dbReference>
<dbReference type="SUPFAM" id="SSF55486">
    <property type="entry name" value="Metalloproteases ('zincins'), catalytic domain"/>
    <property type="match status" value="1"/>
</dbReference>
<dbReference type="Gene3D" id="4.10.70.10">
    <property type="entry name" value="Disintegrin domain"/>
    <property type="match status" value="1"/>
</dbReference>
<evidence type="ECO:0000313" key="6">
    <source>
        <dbReference type="EMBL" id="KAL5111609.1"/>
    </source>
</evidence>
<accession>A0ABR4QQ77</accession>
<feature type="binding site" evidence="1">
    <location>
        <position position="206"/>
    </location>
    <ligand>
        <name>Zn(2+)</name>
        <dbReference type="ChEBI" id="CHEBI:29105"/>
        <note>catalytic</note>
    </ligand>
</feature>
<dbReference type="InterPro" id="IPR001590">
    <property type="entry name" value="Peptidase_M12B"/>
</dbReference>
<dbReference type="Pfam" id="PF13574">
    <property type="entry name" value="Reprolysin_2"/>
    <property type="match status" value="1"/>
</dbReference>
<comment type="caution">
    <text evidence="6">The sequence shown here is derived from an EMBL/GenBank/DDBJ whole genome shotgun (WGS) entry which is preliminary data.</text>
</comment>
<dbReference type="Pfam" id="PF00200">
    <property type="entry name" value="Disintegrin"/>
    <property type="match status" value="1"/>
</dbReference>
<dbReference type="PROSITE" id="PS50215">
    <property type="entry name" value="ADAM_MEPRO"/>
    <property type="match status" value="1"/>
</dbReference>
<evidence type="ECO:0000259" key="5">
    <source>
        <dbReference type="PROSITE" id="PS50215"/>
    </source>
</evidence>
<dbReference type="InterPro" id="IPR001762">
    <property type="entry name" value="Disintegrin_dom"/>
</dbReference>
<gene>
    <name evidence="6" type="ORF">TcWFU_002627</name>
</gene>
<reference evidence="6 7" key="1">
    <citation type="journal article" date="2022" name="Front. Cell. Infect. Microbiol.">
        <title>The Genomes of Two Strains of Taenia crassiceps the Animal Model for the Study of Human Cysticercosis.</title>
        <authorList>
            <person name="Bobes R.J."/>
            <person name="Estrada K."/>
            <person name="Rios-Valencia D.G."/>
            <person name="Calderon-Gallegos A."/>
            <person name="de la Torre P."/>
            <person name="Carrero J.C."/>
            <person name="Sanchez-Flores A."/>
            <person name="Laclette J.P."/>
        </authorList>
    </citation>
    <scope>NUCLEOTIDE SEQUENCE [LARGE SCALE GENOMIC DNA]</scope>
    <source>
        <strain evidence="6">WFUcys</strain>
    </source>
</reference>
<dbReference type="Proteomes" id="UP001651158">
    <property type="component" value="Unassembled WGS sequence"/>
</dbReference>
<evidence type="ECO:0000256" key="3">
    <source>
        <dbReference type="SAM" id="Phobius"/>
    </source>
</evidence>
<dbReference type="PANTHER" id="PTHR45702">
    <property type="entry name" value="ADAM10/ADAM17 METALLOPEPTIDASE FAMILY MEMBER"/>
    <property type="match status" value="1"/>
</dbReference>
<keyword evidence="3" id="KW-0472">Membrane</keyword>
<dbReference type="SUPFAM" id="SSF57552">
    <property type="entry name" value="Blood coagulation inhibitor (disintegrin)"/>
    <property type="match status" value="1"/>
</dbReference>
<evidence type="ECO:0000313" key="7">
    <source>
        <dbReference type="Proteomes" id="UP001651158"/>
    </source>
</evidence>
<feature type="transmembrane region" description="Helical" evidence="3">
    <location>
        <begin position="456"/>
        <end position="478"/>
    </location>
</feature>
<feature type="binding site" evidence="1">
    <location>
        <position position="196"/>
    </location>
    <ligand>
        <name>Zn(2+)</name>
        <dbReference type="ChEBI" id="CHEBI:29105"/>
        <note>catalytic</note>
    </ligand>
</feature>